<sequence>MAFMAQVRLWSRVDALRRPPQTMSWVYGDAATSTGSSAATSASELPARRDRTRLSAKARPFRSSSSLASGDDWELGSWQPYNPELQDMVYLNVGMPSTYGPAAASSQDVPSQGPMQMFYSAFFSTSSPSVQGLRERLPSTPGSLQEGPASADMRQYQSPCLKRGLSLDANLPNSDEVPRPHSSSELVVPVKRTFIHYDAEHLQDSPRSDGMRRCQSAPARLLSRQLGRVTEAHKAGTCKPCAYFFAKADGCRWHNSCEFCHLCPPGEIKKRKKQKKAFLRAEASKSQED</sequence>
<feature type="region of interest" description="Disordered" evidence="1">
    <location>
        <begin position="131"/>
        <end position="152"/>
    </location>
</feature>
<dbReference type="EMBL" id="CAMXCT010006653">
    <property type="protein sequence ID" value="CAI4017711.1"/>
    <property type="molecule type" value="Genomic_DNA"/>
</dbReference>
<dbReference type="EMBL" id="CAMXCT030006653">
    <property type="protein sequence ID" value="CAL4805023.1"/>
    <property type="molecule type" value="Genomic_DNA"/>
</dbReference>
<keyword evidence="4" id="KW-1185">Reference proteome</keyword>
<protein>
    <recommendedName>
        <fullName evidence="5">C3H1-type domain-containing protein</fullName>
    </recommendedName>
</protein>
<evidence type="ECO:0000313" key="4">
    <source>
        <dbReference type="Proteomes" id="UP001152797"/>
    </source>
</evidence>
<dbReference type="AlphaFoldDB" id="A0A9P1GMR7"/>
<feature type="compositionally biased region" description="Low complexity" evidence="1">
    <location>
        <begin position="32"/>
        <end position="43"/>
    </location>
</feature>
<evidence type="ECO:0000313" key="3">
    <source>
        <dbReference type="EMBL" id="CAL1171086.1"/>
    </source>
</evidence>
<accession>A0A9P1GMR7</accession>
<proteinExistence type="predicted"/>
<evidence type="ECO:0000256" key="1">
    <source>
        <dbReference type="SAM" id="MobiDB-lite"/>
    </source>
</evidence>
<gene>
    <name evidence="2" type="ORF">C1SCF055_LOCUS42334</name>
</gene>
<feature type="region of interest" description="Disordered" evidence="1">
    <location>
        <begin position="32"/>
        <end position="70"/>
    </location>
</feature>
<reference evidence="3" key="2">
    <citation type="submission" date="2024-04" db="EMBL/GenBank/DDBJ databases">
        <authorList>
            <person name="Chen Y."/>
            <person name="Shah S."/>
            <person name="Dougan E. K."/>
            <person name="Thang M."/>
            <person name="Chan C."/>
        </authorList>
    </citation>
    <scope>NUCLEOTIDE SEQUENCE [LARGE SCALE GENOMIC DNA]</scope>
</reference>
<name>A0A9P1GMR7_9DINO</name>
<evidence type="ECO:0008006" key="5">
    <source>
        <dbReference type="Google" id="ProtNLM"/>
    </source>
</evidence>
<dbReference type="Proteomes" id="UP001152797">
    <property type="component" value="Unassembled WGS sequence"/>
</dbReference>
<organism evidence="2">
    <name type="scientific">Cladocopium goreaui</name>
    <dbReference type="NCBI Taxonomy" id="2562237"/>
    <lineage>
        <taxon>Eukaryota</taxon>
        <taxon>Sar</taxon>
        <taxon>Alveolata</taxon>
        <taxon>Dinophyceae</taxon>
        <taxon>Suessiales</taxon>
        <taxon>Symbiodiniaceae</taxon>
        <taxon>Cladocopium</taxon>
    </lineage>
</organism>
<dbReference type="OrthoDB" id="440281at2759"/>
<comment type="caution">
    <text evidence="2">The sequence shown here is derived from an EMBL/GenBank/DDBJ whole genome shotgun (WGS) entry which is preliminary data.</text>
</comment>
<evidence type="ECO:0000313" key="2">
    <source>
        <dbReference type="EMBL" id="CAI4017711.1"/>
    </source>
</evidence>
<reference evidence="2" key="1">
    <citation type="submission" date="2022-10" db="EMBL/GenBank/DDBJ databases">
        <authorList>
            <person name="Chen Y."/>
            <person name="Dougan E. K."/>
            <person name="Chan C."/>
            <person name="Rhodes N."/>
            <person name="Thang M."/>
        </authorList>
    </citation>
    <scope>NUCLEOTIDE SEQUENCE</scope>
</reference>
<dbReference type="EMBL" id="CAMXCT020006653">
    <property type="protein sequence ID" value="CAL1171086.1"/>
    <property type="molecule type" value="Genomic_DNA"/>
</dbReference>